<reference evidence="7 8" key="1">
    <citation type="submission" date="2019-04" db="EMBL/GenBank/DDBJ databases">
        <title>Sphingobacterium olei sp. nov., isolated from oil-contaminated soil.</title>
        <authorList>
            <person name="Liu B."/>
        </authorList>
    </citation>
    <scope>NUCLEOTIDE SEQUENCE [LARGE SCALE GENOMIC DNA]</scope>
    <source>
        <strain evidence="7 8">Y3L14</strain>
    </source>
</reference>
<feature type="domain" description="Aminotransferase class I/classII large" evidence="6">
    <location>
        <begin position="30"/>
        <end position="379"/>
    </location>
</feature>
<protein>
    <submittedName>
        <fullName evidence="7">Aminotransferase class I/II-fold pyridoxal phosphate-dependent enzyme</fullName>
    </submittedName>
</protein>
<dbReference type="Pfam" id="PF00155">
    <property type="entry name" value="Aminotran_1_2"/>
    <property type="match status" value="1"/>
</dbReference>
<dbReference type="GO" id="GO:0005737">
    <property type="term" value="C:cytoplasm"/>
    <property type="evidence" value="ECO:0007669"/>
    <property type="project" value="TreeGrafter"/>
</dbReference>
<evidence type="ECO:0000313" key="7">
    <source>
        <dbReference type="EMBL" id="TJY67993.1"/>
    </source>
</evidence>
<comment type="caution">
    <text evidence="7">The sequence shown here is derived from an EMBL/GenBank/DDBJ whole genome shotgun (WGS) entry which is preliminary data.</text>
</comment>
<name>A0A4U0H7Z9_9SPHI</name>
<dbReference type="CDD" id="cd00609">
    <property type="entry name" value="AAT_like"/>
    <property type="match status" value="1"/>
</dbReference>
<proteinExistence type="inferred from homology"/>
<keyword evidence="4 7" id="KW-0808">Transferase</keyword>
<dbReference type="EMBL" id="SUKA01000001">
    <property type="protein sequence ID" value="TJY67993.1"/>
    <property type="molecule type" value="Genomic_DNA"/>
</dbReference>
<dbReference type="NCBIfam" id="NF006569">
    <property type="entry name" value="PRK09082.1"/>
    <property type="match status" value="1"/>
</dbReference>
<sequence>MNNSFSSKLPETTVSIFSQMTALSNAHGAVNLSQGFPDFPADPELINLVTEYMHQGFNQYAPMPGIMELRQAIANKLEYLYRVQVNPETEITITSGGTQALFTAIGTVVHPGDDVIIFEPAYDSYKPSVEVFGGKVIPVRLQAPAFQIDWDEVENLISDKTRLIIINNPNNPTATVLKQEDLVALERLIANQNIYVLSDEVYEHIIYDGRVHQSVIQYPGLRDKSFLVASFGKLLHTTGWKLGYIIAPPLLTIEFRKIHQFNVFSSNTPMQYAVARYLGQQERYLNLSSFFEKKRDLLVIGLQETRFNILPSQGTYFLLVDYSNISDQDELSFAQYITKEHKVAMVPVSAFYSKAYNQQLLRICFAKKEETLVSAIQHLKEL</sequence>
<evidence type="ECO:0000259" key="6">
    <source>
        <dbReference type="Pfam" id="PF00155"/>
    </source>
</evidence>
<dbReference type="Gene3D" id="3.90.1150.10">
    <property type="entry name" value="Aspartate Aminotransferase, domain 1"/>
    <property type="match status" value="1"/>
</dbReference>
<keyword evidence="5" id="KW-0663">Pyridoxal phosphate</keyword>
<dbReference type="RefSeq" id="WP_136818861.1">
    <property type="nucleotide sequence ID" value="NZ_BMJX01000001.1"/>
</dbReference>
<evidence type="ECO:0000256" key="2">
    <source>
        <dbReference type="ARBA" id="ARBA00007441"/>
    </source>
</evidence>
<keyword evidence="8" id="KW-1185">Reference proteome</keyword>
<dbReference type="AlphaFoldDB" id="A0A4U0H7Z9"/>
<comment type="similarity">
    <text evidence="2">Belongs to the class-I pyridoxal-phosphate-dependent aminotransferase family.</text>
</comment>
<evidence type="ECO:0000256" key="1">
    <source>
        <dbReference type="ARBA" id="ARBA00001933"/>
    </source>
</evidence>
<dbReference type="InterPro" id="IPR015421">
    <property type="entry name" value="PyrdxlP-dep_Trfase_major"/>
</dbReference>
<evidence type="ECO:0000313" key="8">
    <source>
        <dbReference type="Proteomes" id="UP000309872"/>
    </source>
</evidence>
<dbReference type="InterPro" id="IPR004839">
    <property type="entry name" value="Aminotransferase_I/II_large"/>
</dbReference>
<dbReference type="SUPFAM" id="SSF53383">
    <property type="entry name" value="PLP-dependent transferases"/>
    <property type="match status" value="1"/>
</dbReference>
<dbReference type="Gene3D" id="3.40.640.10">
    <property type="entry name" value="Type I PLP-dependent aspartate aminotransferase-like (Major domain)"/>
    <property type="match status" value="1"/>
</dbReference>
<evidence type="ECO:0000256" key="4">
    <source>
        <dbReference type="ARBA" id="ARBA00022679"/>
    </source>
</evidence>
<dbReference type="InterPro" id="IPR051326">
    <property type="entry name" value="Kynurenine-oxoglutarate_AT"/>
</dbReference>
<dbReference type="OrthoDB" id="9802328at2"/>
<keyword evidence="3 7" id="KW-0032">Aminotransferase</keyword>
<dbReference type="Proteomes" id="UP000309872">
    <property type="component" value="Unassembled WGS sequence"/>
</dbReference>
<dbReference type="GO" id="GO:0030170">
    <property type="term" value="F:pyridoxal phosphate binding"/>
    <property type="evidence" value="ECO:0007669"/>
    <property type="project" value="InterPro"/>
</dbReference>
<dbReference type="FunFam" id="3.40.640.10:FF:000033">
    <property type="entry name" value="Aspartate aminotransferase"/>
    <property type="match status" value="1"/>
</dbReference>
<gene>
    <name evidence="7" type="ORF">FAZ19_01665</name>
</gene>
<organism evidence="7 8">
    <name type="scientific">Sphingobacterium alkalisoli</name>
    <dbReference type="NCBI Taxonomy" id="1874115"/>
    <lineage>
        <taxon>Bacteria</taxon>
        <taxon>Pseudomonadati</taxon>
        <taxon>Bacteroidota</taxon>
        <taxon>Sphingobacteriia</taxon>
        <taxon>Sphingobacteriales</taxon>
        <taxon>Sphingobacteriaceae</taxon>
        <taxon>Sphingobacterium</taxon>
    </lineage>
</organism>
<accession>A0A4U0H7Z9</accession>
<comment type="cofactor">
    <cofactor evidence="1">
        <name>pyridoxal 5'-phosphate</name>
        <dbReference type="ChEBI" id="CHEBI:597326"/>
    </cofactor>
</comment>
<evidence type="ECO:0000256" key="5">
    <source>
        <dbReference type="ARBA" id="ARBA00022898"/>
    </source>
</evidence>
<dbReference type="PANTHER" id="PTHR43807">
    <property type="entry name" value="FI04487P"/>
    <property type="match status" value="1"/>
</dbReference>
<evidence type="ECO:0000256" key="3">
    <source>
        <dbReference type="ARBA" id="ARBA00022576"/>
    </source>
</evidence>
<dbReference type="InterPro" id="IPR015424">
    <property type="entry name" value="PyrdxlP-dep_Trfase"/>
</dbReference>
<dbReference type="InterPro" id="IPR015422">
    <property type="entry name" value="PyrdxlP-dep_Trfase_small"/>
</dbReference>
<dbReference type="GO" id="GO:0016212">
    <property type="term" value="F:kynurenine-oxoglutarate transaminase activity"/>
    <property type="evidence" value="ECO:0007669"/>
    <property type="project" value="TreeGrafter"/>
</dbReference>
<dbReference type="PANTHER" id="PTHR43807:SF20">
    <property type="entry name" value="FI04487P"/>
    <property type="match status" value="1"/>
</dbReference>